<keyword evidence="5" id="KW-0804">Transcription</keyword>
<keyword evidence="3" id="KW-0731">Sigma factor</keyword>
<evidence type="ECO:0000256" key="1">
    <source>
        <dbReference type="ARBA" id="ARBA00010641"/>
    </source>
</evidence>
<keyword evidence="2" id="KW-0805">Transcription regulation</keyword>
<gene>
    <name evidence="8" type="ORF">K0B96_04485</name>
</gene>
<dbReference type="Gene3D" id="1.10.10.10">
    <property type="entry name" value="Winged helix-like DNA-binding domain superfamily/Winged helix DNA-binding domain"/>
    <property type="match status" value="1"/>
</dbReference>
<dbReference type="KEGG" id="ole:K0B96_04485"/>
<dbReference type="SUPFAM" id="SSF88659">
    <property type="entry name" value="Sigma3 and sigma4 domains of RNA polymerase sigma factors"/>
    <property type="match status" value="1"/>
</dbReference>
<keyword evidence="4" id="KW-0238">DNA-binding</keyword>
<dbReference type="PANTHER" id="PTHR43133:SF8">
    <property type="entry name" value="RNA POLYMERASE SIGMA FACTOR HI_1459-RELATED"/>
    <property type="match status" value="1"/>
</dbReference>
<evidence type="ECO:0000256" key="2">
    <source>
        <dbReference type="ARBA" id="ARBA00023015"/>
    </source>
</evidence>
<feature type="domain" description="RNA polymerase sigma factor 70 region 4 type 2" evidence="7">
    <location>
        <begin position="131"/>
        <end position="183"/>
    </location>
</feature>
<dbReference type="SUPFAM" id="SSF88946">
    <property type="entry name" value="Sigma2 domain of RNA polymerase sigma factors"/>
    <property type="match status" value="1"/>
</dbReference>
<dbReference type="InterPro" id="IPR036388">
    <property type="entry name" value="WH-like_DNA-bd_sf"/>
</dbReference>
<proteinExistence type="inferred from homology"/>
<dbReference type="PANTHER" id="PTHR43133">
    <property type="entry name" value="RNA POLYMERASE ECF-TYPE SIGMA FACTO"/>
    <property type="match status" value="1"/>
</dbReference>
<dbReference type="Pfam" id="PF08281">
    <property type="entry name" value="Sigma70_r4_2"/>
    <property type="match status" value="1"/>
</dbReference>
<dbReference type="InterPro" id="IPR014284">
    <property type="entry name" value="RNA_pol_sigma-70_dom"/>
</dbReference>
<dbReference type="InterPro" id="IPR013324">
    <property type="entry name" value="RNA_pol_sigma_r3/r4-like"/>
</dbReference>
<evidence type="ECO:0000259" key="6">
    <source>
        <dbReference type="Pfam" id="PF04542"/>
    </source>
</evidence>
<name>A0A8F9TXM7_9BACT</name>
<dbReference type="EMBL" id="CP080507">
    <property type="protein sequence ID" value="QYM79881.1"/>
    <property type="molecule type" value="Genomic_DNA"/>
</dbReference>
<dbReference type="GO" id="GO:0003677">
    <property type="term" value="F:DNA binding"/>
    <property type="evidence" value="ECO:0007669"/>
    <property type="project" value="UniProtKB-KW"/>
</dbReference>
<evidence type="ECO:0000313" key="9">
    <source>
        <dbReference type="Proteomes" id="UP000825051"/>
    </source>
</evidence>
<sequence length="196" mass="22985">MADEPPFDLPGCLAKVRQRDQLAARELVEHLYPLVIRIVRAHLPRRVPEEDLAQEVFMKMFTRLEQYQGNVPFPHWVSRIAVTTCIDHLRAQKRRPEFRWADLSEGEAEVLDNVLTDDRDVRPGEALATQELLHKLLDQLKPEDRQVIQLLDLEQKTIAEISQLTGWNQPLVKVRAFRARRKLQKLFQTLQQKERA</sequence>
<protein>
    <submittedName>
        <fullName evidence="8">Sigma-70 family RNA polymerase sigma factor</fullName>
    </submittedName>
</protein>
<dbReference type="RefSeq" id="WP_220164298.1">
    <property type="nucleotide sequence ID" value="NZ_CP080507.1"/>
</dbReference>
<evidence type="ECO:0000256" key="4">
    <source>
        <dbReference type="ARBA" id="ARBA00023125"/>
    </source>
</evidence>
<evidence type="ECO:0000256" key="5">
    <source>
        <dbReference type="ARBA" id="ARBA00023163"/>
    </source>
</evidence>
<feature type="domain" description="RNA polymerase sigma-70 region 2" evidence="6">
    <location>
        <begin position="27"/>
        <end position="95"/>
    </location>
</feature>
<dbReference type="InterPro" id="IPR013249">
    <property type="entry name" value="RNA_pol_sigma70_r4_t2"/>
</dbReference>
<dbReference type="InterPro" id="IPR039425">
    <property type="entry name" value="RNA_pol_sigma-70-like"/>
</dbReference>
<evidence type="ECO:0000256" key="3">
    <source>
        <dbReference type="ARBA" id="ARBA00023082"/>
    </source>
</evidence>
<dbReference type="GO" id="GO:0016987">
    <property type="term" value="F:sigma factor activity"/>
    <property type="evidence" value="ECO:0007669"/>
    <property type="project" value="UniProtKB-KW"/>
</dbReference>
<dbReference type="Gene3D" id="1.10.1740.10">
    <property type="match status" value="1"/>
</dbReference>
<accession>A0A8F9TXM7</accession>
<dbReference type="AlphaFoldDB" id="A0A8F9TXM7"/>
<evidence type="ECO:0000313" key="8">
    <source>
        <dbReference type="EMBL" id="QYM79881.1"/>
    </source>
</evidence>
<comment type="similarity">
    <text evidence="1">Belongs to the sigma-70 factor family. ECF subfamily.</text>
</comment>
<evidence type="ECO:0000259" key="7">
    <source>
        <dbReference type="Pfam" id="PF08281"/>
    </source>
</evidence>
<dbReference type="GO" id="GO:0006352">
    <property type="term" value="P:DNA-templated transcription initiation"/>
    <property type="evidence" value="ECO:0007669"/>
    <property type="project" value="InterPro"/>
</dbReference>
<dbReference type="NCBIfam" id="TIGR02937">
    <property type="entry name" value="sigma70-ECF"/>
    <property type="match status" value="1"/>
</dbReference>
<keyword evidence="9" id="KW-1185">Reference proteome</keyword>
<reference evidence="8" key="1">
    <citation type="submission" date="2021-08" db="EMBL/GenBank/DDBJ databases">
        <title>Genome of a novel bacterium of the phylum Verrucomicrobia, Oleiharenicola sp. KSB-15.</title>
        <authorList>
            <person name="Chung J.-H."/>
            <person name="Ahn J.-H."/>
            <person name="Yoon Y."/>
            <person name="Kim D.-Y."/>
            <person name="An S.-H."/>
            <person name="Park I."/>
            <person name="Yeon J."/>
        </authorList>
    </citation>
    <scope>NUCLEOTIDE SEQUENCE</scope>
    <source>
        <strain evidence="8">KSB-15</strain>
    </source>
</reference>
<dbReference type="InterPro" id="IPR007627">
    <property type="entry name" value="RNA_pol_sigma70_r2"/>
</dbReference>
<dbReference type="InterPro" id="IPR013325">
    <property type="entry name" value="RNA_pol_sigma_r2"/>
</dbReference>
<organism evidence="8 9">
    <name type="scientific">Horticoccus luteus</name>
    <dbReference type="NCBI Taxonomy" id="2862869"/>
    <lineage>
        <taxon>Bacteria</taxon>
        <taxon>Pseudomonadati</taxon>
        <taxon>Verrucomicrobiota</taxon>
        <taxon>Opitutia</taxon>
        <taxon>Opitutales</taxon>
        <taxon>Opitutaceae</taxon>
        <taxon>Horticoccus</taxon>
    </lineage>
</organism>
<dbReference type="Proteomes" id="UP000825051">
    <property type="component" value="Chromosome"/>
</dbReference>
<dbReference type="Pfam" id="PF04542">
    <property type="entry name" value="Sigma70_r2"/>
    <property type="match status" value="1"/>
</dbReference>